<evidence type="ECO:0000256" key="1">
    <source>
        <dbReference type="ARBA" id="ARBA00001933"/>
    </source>
</evidence>
<dbReference type="GO" id="GO:0030170">
    <property type="term" value="F:pyridoxal phosphate binding"/>
    <property type="evidence" value="ECO:0007669"/>
    <property type="project" value="InterPro"/>
</dbReference>
<dbReference type="NCBIfam" id="NF006719">
    <property type="entry name" value="PRK09257.1"/>
    <property type="match status" value="1"/>
</dbReference>
<dbReference type="GO" id="GO:0004069">
    <property type="term" value="F:L-aspartate:2-oxoglutarate aminotransferase activity"/>
    <property type="evidence" value="ECO:0007669"/>
    <property type="project" value="UniProtKB-EC"/>
</dbReference>
<dbReference type="EMBL" id="CP031045">
    <property type="protein sequence ID" value="QDZ24192.1"/>
    <property type="molecule type" value="Genomic_DNA"/>
</dbReference>
<dbReference type="PANTHER" id="PTHR11879:SF46">
    <property type="entry name" value="ASPARTATE AMINOTRANSFERASE, CYTOPLASMIC"/>
    <property type="match status" value="1"/>
</dbReference>
<dbReference type="CDD" id="cd00609">
    <property type="entry name" value="AAT_like"/>
    <property type="match status" value="1"/>
</dbReference>
<comment type="miscellaneous">
    <text evidence="8">In eukaryotes there are cytoplasmic, mitochondrial and chloroplastic isozymes.</text>
</comment>
<dbReference type="PRINTS" id="PR00799">
    <property type="entry name" value="TRANSAMINASE"/>
</dbReference>
<dbReference type="SUPFAM" id="SSF53383">
    <property type="entry name" value="PLP-dependent transferases"/>
    <property type="match status" value="1"/>
</dbReference>
<comment type="similarity">
    <text evidence="2">Belongs to the class-I pyridoxal-phosphate-dependent aminotransferase family.</text>
</comment>
<dbReference type="EC" id="2.6.1.1" evidence="8"/>
<reference evidence="10" key="2">
    <citation type="submission" date="2021-01" db="EMBL/GenBank/DDBJ databases">
        <authorList>
            <person name="Corre E."/>
            <person name="Pelletier E."/>
            <person name="Niang G."/>
            <person name="Scheremetjew M."/>
            <person name="Finn R."/>
            <person name="Kale V."/>
            <person name="Holt S."/>
            <person name="Cochrane G."/>
            <person name="Meng A."/>
            <person name="Brown T."/>
            <person name="Cohen L."/>
        </authorList>
    </citation>
    <scope>NUCLEOTIDE SEQUENCE</scope>
    <source>
        <strain evidence="10">CCMP1205</strain>
    </source>
</reference>
<dbReference type="PANTHER" id="PTHR11879">
    <property type="entry name" value="ASPARTATE AMINOTRANSFERASE"/>
    <property type="match status" value="1"/>
</dbReference>
<proteinExistence type="inferred from homology"/>
<evidence type="ECO:0000256" key="8">
    <source>
        <dbReference type="RuleBase" id="RU000480"/>
    </source>
</evidence>
<evidence type="ECO:0000256" key="6">
    <source>
        <dbReference type="ARBA" id="ARBA00022898"/>
    </source>
</evidence>
<evidence type="ECO:0000256" key="5">
    <source>
        <dbReference type="ARBA" id="ARBA00022679"/>
    </source>
</evidence>
<keyword evidence="12" id="KW-1185">Reference proteome</keyword>
<sequence>MKTVQFRVQARGCIDQQRCVSGAALGRSQRGKRPSAVVARAAVAADSMFDSVEQAPADPILGVTQAFRADNDESKLNLGVGAYRDDNLQPVVLNVVRKAEERVLSQGNNKEYLPIEGFAPFNKVSAELMFGADSSLLSDGKIVTLQSLSGTGSLRVGAAFINRFFPGTSVYIPNPSWGNHKNIFADAGVAVEQYSYFDKETIGLDFTGMIADLKAAPEGSVVILHACAHNPTGIDPTREQWTEILELCKSKKFLPFFDSAYQGFASGDLITDAFAVRMFADAGLEMLVSQSYAKNLGLYGERVGALHCVAKDADNAKRALSQLKRLARALYSNPPTAGARIVAEVVGDDELFAEWKSEMAGMAGRIKDVRGQLVDCLKTMDSSRSWDFITEQIGMFSYTGMTPAQVENMTNKHHVYMTKDGRISLAGLSSGKVEYLANAIVDSFNNA</sequence>
<evidence type="ECO:0000256" key="2">
    <source>
        <dbReference type="ARBA" id="ARBA00007441"/>
    </source>
</evidence>
<evidence type="ECO:0000313" key="10">
    <source>
        <dbReference type="EMBL" id="CAD9712729.1"/>
    </source>
</evidence>
<dbReference type="OrthoDB" id="6752799at2759"/>
<dbReference type="Gene3D" id="3.40.640.10">
    <property type="entry name" value="Type I PLP-dependent aspartate aminotransferase-like (Major domain)"/>
    <property type="match status" value="1"/>
</dbReference>
<dbReference type="Proteomes" id="UP000316726">
    <property type="component" value="Chromosome 12"/>
</dbReference>
<evidence type="ECO:0000313" key="11">
    <source>
        <dbReference type="EMBL" id="QDZ24192.1"/>
    </source>
</evidence>
<dbReference type="GO" id="GO:0006520">
    <property type="term" value="P:amino acid metabolic process"/>
    <property type="evidence" value="ECO:0007669"/>
    <property type="project" value="InterPro"/>
</dbReference>
<comment type="subunit">
    <text evidence="3 8">Homodimer.</text>
</comment>
<name>A0A5B8MX84_9CHLO</name>
<accession>A0A5B8MX84</accession>
<dbReference type="Pfam" id="PF00155">
    <property type="entry name" value="Aminotran_1_2"/>
    <property type="match status" value="1"/>
</dbReference>
<organism evidence="11 12">
    <name type="scientific">Chloropicon primus</name>
    <dbReference type="NCBI Taxonomy" id="1764295"/>
    <lineage>
        <taxon>Eukaryota</taxon>
        <taxon>Viridiplantae</taxon>
        <taxon>Chlorophyta</taxon>
        <taxon>Chloropicophyceae</taxon>
        <taxon>Chloropicales</taxon>
        <taxon>Chloropicaceae</taxon>
        <taxon>Chloropicon</taxon>
    </lineage>
</organism>
<dbReference type="InterPro" id="IPR015422">
    <property type="entry name" value="PyrdxlP-dep_Trfase_small"/>
</dbReference>
<dbReference type="STRING" id="1764295.A0A5B8MX84"/>
<dbReference type="InterPro" id="IPR000796">
    <property type="entry name" value="Asp_trans"/>
</dbReference>
<evidence type="ECO:0000256" key="4">
    <source>
        <dbReference type="ARBA" id="ARBA00022576"/>
    </source>
</evidence>
<reference evidence="11 12" key="1">
    <citation type="submission" date="2018-07" db="EMBL/GenBank/DDBJ databases">
        <title>The complete nuclear genome of the prasinophyte Chloropicon primus (CCMP1205).</title>
        <authorList>
            <person name="Pombert J.-F."/>
            <person name="Otis C."/>
            <person name="Turmel M."/>
            <person name="Lemieux C."/>
        </authorList>
    </citation>
    <scope>NUCLEOTIDE SEQUENCE [LARGE SCALE GENOMIC DNA]</scope>
    <source>
        <strain evidence="11 12">CCMP1205</strain>
    </source>
</reference>
<gene>
    <name evidence="11" type="ORF">A3770_12p67100</name>
    <name evidence="10" type="ORF">CPRI1469_LOCUS1578</name>
</gene>
<dbReference type="PROSITE" id="PS00105">
    <property type="entry name" value="AA_TRANSFER_CLASS_1"/>
    <property type="match status" value="1"/>
</dbReference>
<comment type="catalytic activity">
    <reaction evidence="7 8">
        <text>L-aspartate + 2-oxoglutarate = oxaloacetate + L-glutamate</text>
        <dbReference type="Rhea" id="RHEA:21824"/>
        <dbReference type="ChEBI" id="CHEBI:16452"/>
        <dbReference type="ChEBI" id="CHEBI:16810"/>
        <dbReference type="ChEBI" id="CHEBI:29985"/>
        <dbReference type="ChEBI" id="CHEBI:29991"/>
        <dbReference type="EC" id="2.6.1.1"/>
    </reaction>
</comment>
<feature type="domain" description="Aminotransferase class I/classII large" evidence="9">
    <location>
        <begin position="74"/>
        <end position="440"/>
    </location>
</feature>
<dbReference type="EMBL" id="HBHL01002623">
    <property type="protein sequence ID" value="CAD9712729.1"/>
    <property type="molecule type" value="Transcribed_RNA"/>
</dbReference>
<dbReference type="AlphaFoldDB" id="A0A5B8MX84"/>
<dbReference type="InterPro" id="IPR015424">
    <property type="entry name" value="PyrdxlP-dep_Trfase"/>
</dbReference>
<dbReference type="FunFam" id="3.90.1150.10:FF:000001">
    <property type="entry name" value="Aspartate aminotransferase"/>
    <property type="match status" value="1"/>
</dbReference>
<dbReference type="FunFam" id="3.40.640.10:FF:000015">
    <property type="entry name" value="Aspartate aminotransferase"/>
    <property type="match status" value="1"/>
</dbReference>
<dbReference type="Gene3D" id="3.90.1150.10">
    <property type="entry name" value="Aspartate Aminotransferase, domain 1"/>
    <property type="match status" value="1"/>
</dbReference>
<evidence type="ECO:0000256" key="7">
    <source>
        <dbReference type="ARBA" id="ARBA00049185"/>
    </source>
</evidence>
<evidence type="ECO:0000313" key="12">
    <source>
        <dbReference type="Proteomes" id="UP000316726"/>
    </source>
</evidence>
<keyword evidence="6" id="KW-0663">Pyridoxal phosphate</keyword>
<comment type="cofactor">
    <cofactor evidence="1">
        <name>pyridoxal 5'-phosphate</name>
        <dbReference type="ChEBI" id="CHEBI:597326"/>
    </cofactor>
</comment>
<dbReference type="InterPro" id="IPR004838">
    <property type="entry name" value="NHTrfase_class1_PyrdxlP-BS"/>
</dbReference>
<dbReference type="InterPro" id="IPR015421">
    <property type="entry name" value="PyrdxlP-dep_Trfase_major"/>
</dbReference>
<dbReference type="InterPro" id="IPR004839">
    <property type="entry name" value="Aminotransferase_I/II_large"/>
</dbReference>
<evidence type="ECO:0000259" key="9">
    <source>
        <dbReference type="Pfam" id="PF00155"/>
    </source>
</evidence>
<keyword evidence="5 8" id="KW-0808">Transferase</keyword>
<keyword evidence="4 8" id="KW-0032">Aminotransferase</keyword>
<evidence type="ECO:0000256" key="3">
    <source>
        <dbReference type="ARBA" id="ARBA00011738"/>
    </source>
</evidence>
<protein>
    <recommendedName>
        <fullName evidence="8">Aspartate aminotransferase</fullName>
        <ecNumber evidence="8">2.6.1.1</ecNumber>
    </recommendedName>
</protein>